<organism evidence="3 4">
    <name type="scientific">Candidatus Magasanikbacteria bacterium RIFCSPHIGHO2_02_FULL_47_14</name>
    <dbReference type="NCBI Taxonomy" id="1798680"/>
    <lineage>
        <taxon>Bacteria</taxon>
        <taxon>Candidatus Magasanikiibacteriota</taxon>
    </lineage>
</organism>
<sequence>MAAPTKVKVVLQTRIRIMLAVITLLGFIEVAFVAFPGNISNIKKSFVSKTANQAPQVTSLQYDPLTSDLIARTDEYSKLSSKKKKLIVPQLKEISQQRKEFLSSLLKTDPAMASKFLLSEKQRIKMPKSVQLLMEKPVSISGEFVRLHAEEFDPVTEELIADEEKYFIKQKKSLTPVYFAAEPQGFKTGDRVKGSGIKLGNDILISSPQNLKKKKISLVDYTKNLINKFIHTEKAFAHSGTEKKTAVILVNFQNAPEEPYTPEQARAAVFTNPDSVNAFYRENSFGHMSLVGHFDAENGDVFGWYTLPYNVGCDDNPAIYENEIEAVAARNGYNSSNYDNVIIGLSTVIPGCERVAGFSGDGKRAYILSTSFPVGTVVHEIGHNMGLGHAKSYWCTDAQNNPVILSDTCTVGEYGDGFSVMGHSSNKKHFNNAQKQTLGWFHDNNILNVTESGVYRIAPIEINSDQVQLLRIPKERDAQGNVTAYFTFEFRQPFGFDNFPVNAPAVTGVTAHIARQEQEGGGWLTTYLLDSMPATGYQDAPFQVGSIFREPSSWFTMQVVRVTPEFAEVSIEISNVQPRLVITKGTSRYNVSDALEDVTITSEPAGINCGRICSAQFPEGTNVQLTARPNEYVSNYTWSSPGWFIMDQLQLPVVMNSEKVINLSFNRGYRRGRDGFIRIFDSVSGGAQGNTIGELSFSPPGQEMLWYQGDSRMYGPYSIGTNLHADVVNRISRGYVFQGWTGACNTQNQQCAFQVQDDSVNRHANSITAVFEKQPYLSLSFSGNGHGGIVSSPEGVNCSAFGCSGFFPEGTTVTLQANPAQGSSFVGWQDFAECGQEPVCQVTVGGNGLRIRAQFSLGFNFSNVSVFKRGDGSGTIVSNPSGIDCGAICSAAFERVLDPVLSARPDSESVFLGWGELSNCTNGFQGYECQLNMQEGSRQATANFGQRFFCTDSDNGDNLATRGSVRTEDQLTGETHEYQDTCHDNYIWEYTCSADNLEWVNASETCPESFICSDGACVPSNLGLNIARNPQSPSSLKPGQNVWLASFDVTNPNDQEAVINEVSIQMNSDALARFHTENISLRLGNTFFSARVDGASLVFSTPVSQRVAPHSTQTIWFYLPIVDDSLVSSFLELTLVSMNTSAHLLNGLPISTGHLIVEPERVLGVADPIFYSEGLDTRIEVTTNTLRFIVMNDGELQFPTFLYYAVEWLDAQGTVLRRDEQQGNTMLRPGGIEGLYFSIPRELNPVSARITLDSFNVAAEGEAGEANNVRIVSL</sequence>
<reference evidence="3 4" key="1">
    <citation type="journal article" date="2016" name="Nat. Commun.">
        <title>Thousands of microbial genomes shed light on interconnected biogeochemical processes in an aquifer system.</title>
        <authorList>
            <person name="Anantharaman K."/>
            <person name="Brown C.T."/>
            <person name="Hug L.A."/>
            <person name="Sharon I."/>
            <person name="Castelle C.J."/>
            <person name="Probst A.J."/>
            <person name="Thomas B.C."/>
            <person name="Singh A."/>
            <person name="Wilkins M.J."/>
            <person name="Karaoz U."/>
            <person name="Brodie E.L."/>
            <person name="Williams K.H."/>
            <person name="Hubbard S.S."/>
            <person name="Banfield J.F."/>
        </authorList>
    </citation>
    <scope>NUCLEOTIDE SEQUENCE [LARGE SCALE GENOMIC DNA]</scope>
</reference>
<evidence type="ECO:0000259" key="2">
    <source>
        <dbReference type="Pfam" id="PF18998"/>
    </source>
</evidence>
<accession>A0A1F6M782</accession>
<feature type="domain" description="Bacterial repeat" evidence="2">
    <location>
        <begin position="797"/>
        <end position="856"/>
    </location>
</feature>
<dbReference type="SUPFAM" id="SSF55486">
    <property type="entry name" value="Metalloproteases ('zincins'), catalytic domain"/>
    <property type="match status" value="2"/>
</dbReference>
<dbReference type="Pfam" id="PF18998">
    <property type="entry name" value="Flg_new_2"/>
    <property type="match status" value="1"/>
</dbReference>
<dbReference type="Proteomes" id="UP000176282">
    <property type="component" value="Unassembled WGS sequence"/>
</dbReference>
<gene>
    <name evidence="3" type="ORF">A3J66_02720</name>
</gene>
<evidence type="ECO:0000313" key="4">
    <source>
        <dbReference type="Proteomes" id="UP000176282"/>
    </source>
</evidence>
<protein>
    <recommendedName>
        <fullName evidence="2">Bacterial repeat domain-containing protein</fullName>
    </recommendedName>
</protein>
<dbReference type="AlphaFoldDB" id="A0A1F6M782"/>
<keyword evidence="1" id="KW-0472">Membrane</keyword>
<evidence type="ECO:0000313" key="3">
    <source>
        <dbReference type="EMBL" id="OGH67450.1"/>
    </source>
</evidence>
<dbReference type="STRING" id="1798680.A3J66_02720"/>
<proteinExistence type="predicted"/>
<feature type="transmembrane region" description="Helical" evidence="1">
    <location>
        <begin position="15"/>
        <end position="35"/>
    </location>
</feature>
<keyword evidence="1" id="KW-1133">Transmembrane helix</keyword>
<keyword evidence="1" id="KW-0812">Transmembrane</keyword>
<dbReference type="InterPro" id="IPR044060">
    <property type="entry name" value="Bacterial_rp_domain"/>
</dbReference>
<evidence type="ECO:0000256" key="1">
    <source>
        <dbReference type="SAM" id="Phobius"/>
    </source>
</evidence>
<name>A0A1F6M782_9BACT</name>
<comment type="caution">
    <text evidence="3">The sequence shown here is derived from an EMBL/GenBank/DDBJ whole genome shotgun (WGS) entry which is preliminary data.</text>
</comment>
<dbReference type="EMBL" id="MFQB01000033">
    <property type="protein sequence ID" value="OGH67450.1"/>
    <property type="molecule type" value="Genomic_DNA"/>
</dbReference>